<name>A0A0B4ETS5_METAF</name>
<keyword evidence="3" id="KW-1185">Reference proteome</keyword>
<dbReference type="EMBL" id="AZNF01000007">
    <property type="protein sequence ID" value="KID65330.1"/>
    <property type="molecule type" value="Genomic_DNA"/>
</dbReference>
<gene>
    <name evidence="2" type="ORF">MAN_06341</name>
</gene>
<comment type="caution">
    <text evidence="2">The sequence shown here is derived from an EMBL/GenBank/DDBJ whole genome shotgun (WGS) entry which is preliminary data.</text>
</comment>
<evidence type="ECO:0000313" key="2">
    <source>
        <dbReference type="EMBL" id="KID65330.1"/>
    </source>
</evidence>
<dbReference type="InterPro" id="IPR023213">
    <property type="entry name" value="CAT-like_dom_sf"/>
</dbReference>
<sequence>MTDQANKYGSEVELSFSLDEEETARLLRGYGNRSTPAAADIMVATLLQAFSAVFPDHAILPTLFSEGHGRESADKDVDPSETVGWFTTLTPLHVVSVDNNVVNTIREVQKARLQMKLLGPRLRIEILFYFLGSFQQLESKEGLFSDAPLLDNEIIIDNGPELNRLGLFDVSAIVMGGRLKMTFKYNRSMQRQNRIHESVTTMHSLLKVADESLSSLNTSELESIFTKSGSKMKETKEQMPDNLGVDMANVQEIVPCASLQQHVVSVMAQQSGLGIYEVELAFHITGDNINMAKLKSAWQQVGFHEQVVLAHYTANVPVITCVDKHDLVAQAQAYRSVDYQSSNRPHHQLTIFTTNDGAHKACKLEMSHALNGGVSTALILRDVQQAY</sequence>
<proteinExistence type="inferred from homology"/>
<dbReference type="HOGENOM" id="CLU_713866_0_0_1"/>
<dbReference type="PANTHER" id="PTHR45398:SF1">
    <property type="entry name" value="ENZYME, PUTATIVE (JCVI)-RELATED"/>
    <property type="match status" value="1"/>
</dbReference>
<accession>A0A0B4ETS5</accession>
<dbReference type="Gene3D" id="3.30.559.10">
    <property type="entry name" value="Chloramphenicol acetyltransferase-like domain"/>
    <property type="match status" value="1"/>
</dbReference>
<evidence type="ECO:0000313" key="3">
    <source>
        <dbReference type="Proteomes" id="UP000031186"/>
    </source>
</evidence>
<protein>
    <submittedName>
        <fullName evidence="2">Peptide synthetase</fullName>
    </submittedName>
</protein>
<reference evidence="2 3" key="1">
    <citation type="journal article" date="2014" name="Proc. Natl. Acad. Sci. U.S.A.">
        <title>Trajectory and genomic determinants of fungal-pathogen speciation and host adaptation.</title>
        <authorList>
            <person name="Hu X."/>
            <person name="Xiao G."/>
            <person name="Zheng P."/>
            <person name="Shang Y."/>
            <person name="Su Y."/>
            <person name="Zhang X."/>
            <person name="Liu X."/>
            <person name="Zhan S."/>
            <person name="St Leger R.J."/>
            <person name="Wang C."/>
        </authorList>
    </citation>
    <scope>NUCLEOTIDE SEQUENCE [LARGE SCALE GENOMIC DNA]</scope>
    <source>
        <strain evidence="2 3">ARSEF 549</strain>
    </source>
</reference>
<organism evidence="2 3">
    <name type="scientific">Metarhizium anisopliae (strain ARSEF 549)</name>
    <dbReference type="NCBI Taxonomy" id="3151832"/>
    <lineage>
        <taxon>Eukaryota</taxon>
        <taxon>Fungi</taxon>
        <taxon>Dikarya</taxon>
        <taxon>Ascomycota</taxon>
        <taxon>Pezizomycotina</taxon>
        <taxon>Sordariomycetes</taxon>
        <taxon>Hypocreomycetidae</taxon>
        <taxon>Hypocreales</taxon>
        <taxon>Clavicipitaceae</taxon>
        <taxon>Metarhizium</taxon>
    </lineage>
</organism>
<dbReference type="PANTHER" id="PTHR45398">
    <property type="match status" value="1"/>
</dbReference>
<dbReference type="OrthoDB" id="416786at2759"/>
<dbReference type="VEuPathDB" id="FungiDB:MAN_06341"/>
<dbReference type="AlphaFoldDB" id="A0A0B4ETS5"/>
<dbReference type="Proteomes" id="UP000031186">
    <property type="component" value="Unassembled WGS sequence"/>
</dbReference>
<evidence type="ECO:0000256" key="1">
    <source>
        <dbReference type="ARBA" id="ARBA00029454"/>
    </source>
</evidence>
<comment type="similarity">
    <text evidence="1">Belongs to the NRP synthetase family.</text>
</comment>
<dbReference type="SUPFAM" id="SSF52777">
    <property type="entry name" value="CoA-dependent acyltransferases"/>
    <property type="match status" value="2"/>
</dbReference>
<dbReference type="Gene3D" id="3.30.559.30">
    <property type="entry name" value="Nonribosomal peptide synthetase, condensation domain"/>
    <property type="match status" value="1"/>
</dbReference>
<feature type="non-terminal residue" evidence="2">
    <location>
        <position position="1"/>
    </location>
</feature>